<proteinExistence type="predicted"/>
<dbReference type="InterPro" id="IPR038955">
    <property type="entry name" value="PriA/CPL1_fungi"/>
</dbReference>
<evidence type="ECO:0000313" key="4">
    <source>
        <dbReference type="EMBL" id="RSH92951.1"/>
    </source>
</evidence>
<evidence type="ECO:0000256" key="1">
    <source>
        <dbReference type="SAM" id="MobiDB-lite"/>
    </source>
</evidence>
<dbReference type="EMBL" id="RSCD01000005">
    <property type="protein sequence ID" value="RSH92951.1"/>
    <property type="molecule type" value="Genomic_DNA"/>
</dbReference>
<dbReference type="STRING" id="1890683.A0A427YPE5"/>
<dbReference type="PANTHER" id="PTHR35192">
    <property type="entry name" value="PROTEIN, PUTATIVE-RELATED"/>
    <property type="match status" value="1"/>
</dbReference>
<dbReference type="AlphaFoldDB" id="A0A427YPE5"/>
<dbReference type="Pfam" id="PF21671">
    <property type="entry name" value="CPL1-like"/>
    <property type="match status" value="1"/>
</dbReference>
<dbReference type="PANTHER" id="PTHR35192:SF2">
    <property type="entry name" value="APPLE DOMAIN-CONTAINING PROTEIN"/>
    <property type="match status" value="1"/>
</dbReference>
<comment type="caution">
    <text evidence="4">The sequence shown here is derived from an EMBL/GenBank/DDBJ whole genome shotgun (WGS) entry which is preliminary data.</text>
</comment>
<feature type="chain" id="PRO_5019152314" description="Protein CPL1-like domain-containing protein" evidence="2">
    <location>
        <begin position="19"/>
        <end position="160"/>
    </location>
</feature>
<feature type="signal peptide" evidence="2">
    <location>
        <begin position="1"/>
        <end position="18"/>
    </location>
</feature>
<organism evidence="4 5">
    <name type="scientific">Saitozyma podzolica</name>
    <dbReference type="NCBI Taxonomy" id="1890683"/>
    <lineage>
        <taxon>Eukaryota</taxon>
        <taxon>Fungi</taxon>
        <taxon>Dikarya</taxon>
        <taxon>Basidiomycota</taxon>
        <taxon>Agaricomycotina</taxon>
        <taxon>Tremellomycetes</taxon>
        <taxon>Tremellales</taxon>
        <taxon>Trimorphomycetaceae</taxon>
        <taxon>Saitozyma</taxon>
    </lineage>
</organism>
<evidence type="ECO:0000259" key="3">
    <source>
        <dbReference type="Pfam" id="PF21671"/>
    </source>
</evidence>
<evidence type="ECO:0000256" key="2">
    <source>
        <dbReference type="SAM" id="SignalP"/>
    </source>
</evidence>
<dbReference type="Proteomes" id="UP000279259">
    <property type="component" value="Unassembled WGS sequence"/>
</dbReference>
<dbReference type="OrthoDB" id="439917at2759"/>
<feature type="region of interest" description="Disordered" evidence="1">
    <location>
        <begin position="45"/>
        <end position="65"/>
    </location>
</feature>
<dbReference type="InterPro" id="IPR048661">
    <property type="entry name" value="CPL1-like"/>
</dbReference>
<keyword evidence="5" id="KW-1185">Reference proteome</keyword>
<gene>
    <name evidence="4" type="ORF">EHS25_008399</name>
</gene>
<sequence>MLATNLLALVLFASSSLAAPTRTGGGEALAARAPEHGEHHHYNVLVDTPAPSSSPSGGSRKRSDRATIPITLGLGHVDPARCPSGMMACPVTTMTPFEAANVSADEEFDCVEWQDDLYSCGGCSTMGTGIDCTALPGVSSVGCSAGACHAKPGARGFLQC</sequence>
<evidence type="ECO:0000313" key="5">
    <source>
        <dbReference type="Proteomes" id="UP000279259"/>
    </source>
</evidence>
<feature type="domain" description="Protein CPL1-like" evidence="3">
    <location>
        <begin position="108"/>
        <end position="157"/>
    </location>
</feature>
<reference evidence="4 5" key="1">
    <citation type="submission" date="2018-11" db="EMBL/GenBank/DDBJ databases">
        <title>Genome sequence of Saitozyma podzolica DSM 27192.</title>
        <authorList>
            <person name="Aliyu H."/>
            <person name="Gorte O."/>
            <person name="Ochsenreither K."/>
        </authorList>
    </citation>
    <scope>NUCLEOTIDE SEQUENCE [LARGE SCALE GENOMIC DNA]</scope>
    <source>
        <strain evidence="4 5">DSM 27192</strain>
    </source>
</reference>
<protein>
    <recommendedName>
        <fullName evidence="3">Protein CPL1-like domain-containing protein</fullName>
    </recommendedName>
</protein>
<accession>A0A427YPE5</accession>
<name>A0A427YPE5_9TREE</name>
<keyword evidence="2" id="KW-0732">Signal</keyword>